<dbReference type="EC" id="3.1.4.4" evidence="3"/>
<gene>
    <name evidence="8" type="ORF">CA163_02510</name>
</gene>
<evidence type="ECO:0000259" key="7">
    <source>
        <dbReference type="PROSITE" id="PS50035"/>
    </source>
</evidence>
<evidence type="ECO:0000256" key="3">
    <source>
        <dbReference type="ARBA" id="ARBA00012027"/>
    </source>
</evidence>
<dbReference type="PANTHER" id="PTHR43856:SF1">
    <property type="entry name" value="MITOCHONDRIAL CARDIOLIPIN HYDROLASE"/>
    <property type="match status" value="1"/>
</dbReference>
<evidence type="ECO:0000256" key="6">
    <source>
        <dbReference type="ARBA" id="ARBA00023098"/>
    </source>
</evidence>
<dbReference type="EMBL" id="NIXT01000067">
    <property type="protein sequence ID" value="OXE34400.1"/>
    <property type="molecule type" value="Genomic_DNA"/>
</dbReference>
<dbReference type="Gene3D" id="3.30.870.10">
    <property type="entry name" value="Endonuclease Chain A"/>
    <property type="match status" value="1"/>
</dbReference>
<accession>A0A0M2IFV2</accession>
<dbReference type="CDD" id="cd09174">
    <property type="entry name" value="PLDc_Nuc_like_unchar2"/>
    <property type="match status" value="1"/>
</dbReference>
<evidence type="ECO:0000256" key="1">
    <source>
        <dbReference type="ARBA" id="ARBA00000798"/>
    </source>
</evidence>
<reference evidence="8 9" key="1">
    <citation type="journal article" date="2017" name="Appl. Environ. Microbiol.">
        <title>Parallel evolution of two clades of a major Atlantic endemic Vibrio parahaemolyticus pathogen lineage by independent acquisition of related pathogenicity islands.</title>
        <authorList>
            <person name="Xu F."/>
            <person name="Gonzalez-Escalona N."/>
            <person name="Drees K.P."/>
            <person name="Sebra R.P."/>
            <person name="Cooper V.S."/>
            <person name="Jones S.H."/>
            <person name="Whistler C.A."/>
        </authorList>
    </citation>
    <scope>NUCLEOTIDE SEQUENCE [LARGE SCALE GENOMIC DNA]</scope>
    <source>
        <strain evidence="8 9">MAVP-3</strain>
    </source>
</reference>
<keyword evidence="5" id="KW-0442">Lipid degradation</keyword>
<evidence type="ECO:0000313" key="8">
    <source>
        <dbReference type="EMBL" id="OXE34400.1"/>
    </source>
</evidence>
<dbReference type="PROSITE" id="PS50035">
    <property type="entry name" value="PLD"/>
    <property type="match status" value="1"/>
</dbReference>
<comment type="similarity">
    <text evidence="2">Belongs to the phospholipase D family.</text>
</comment>
<dbReference type="InterPro" id="IPR001736">
    <property type="entry name" value="PLipase_D/transphosphatidylase"/>
</dbReference>
<keyword evidence="6" id="KW-0443">Lipid metabolism</keyword>
<dbReference type="Pfam" id="PF13091">
    <property type="entry name" value="PLDc_2"/>
    <property type="match status" value="1"/>
</dbReference>
<dbReference type="SUPFAM" id="SSF56024">
    <property type="entry name" value="Phospholipase D/nuclease"/>
    <property type="match status" value="1"/>
</dbReference>
<dbReference type="GeneID" id="1189333"/>
<dbReference type="Proteomes" id="UP000214596">
    <property type="component" value="Unassembled WGS sequence"/>
</dbReference>
<keyword evidence="4" id="KW-0378">Hydrolase</keyword>
<evidence type="ECO:0000256" key="2">
    <source>
        <dbReference type="ARBA" id="ARBA00008664"/>
    </source>
</evidence>
<sequence length="273" mass="30703">MKLSDFSIEALKGFVTGDDSDAPYMSGPDLVKFFNLFGVRDVYSFQNGGLPESASRKDYALKTVKSLNGTNQMKLMVEGLVDSRRSENYAELAVGINEIIKHDGYSLEQNSLGVFIVSGCNIEDSTVDVEAYFQEIRQRILESILKAKFSIWVAMAWFTDKEIGNALLNKHRDGLNIQVIVNDDSTTSKYGLDFSSKGIEYYKIAPSSPWGKKIMHNKFCVIDFKKVVHGSYNWTKNAQYNNESITITDSRELAEDFAEQFIALKQAHKSAHA</sequence>
<name>A0A0M2IFV2_VIBPH</name>
<dbReference type="InterPro" id="IPR051406">
    <property type="entry name" value="PLD_domain"/>
</dbReference>
<dbReference type="GO" id="GO:0016042">
    <property type="term" value="P:lipid catabolic process"/>
    <property type="evidence" value="ECO:0007669"/>
    <property type="project" value="UniProtKB-KW"/>
</dbReference>
<feature type="domain" description="PLD phosphodiesterase" evidence="7">
    <location>
        <begin position="211"/>
        <end position="238"/>
    </location>
</feature>
<dbReference type="GO" id="GO:0006793">
    <property type="term" value="P:phosphorus metabolic process"/>
    <property type="evidence" value="ECO:0007669"/>
    <property type="project" value="UniProtKB-ARBA"/>
</dbReference>
<dbReference type="RefSeq" id="WP_005464673.1">
    <property type="nucleotide sequence ID" value="NZ_CAMFGX010000048.1"/>
</dbReference>
<dbReference type="AlphaFoldDB" id="A0A0M2IFV2"/>
<proteinExistence type="inferred from homology"/>
<evidence type="ECO:0000313" key="9">
    <source>
        <dbReference type="Proteomes" id="UP000214596"/>
    </source>
</evidence>
<dbReference type="InterPro" id="IPR025202">
    <property type="entry name" value="PLD-like_dom"/>
</dbReference>
<organism evidence="8 9">
    <name type="scientific">Vibrio parahaemolyticus</name>
    <dbReference type="NCBI Taxonomy" id="670"/>
    <lineage>
        <taxon>Bacteria</taxon>
        <taxon>Pseudomonadati</taxon>
        <taxon>Pseudomonadota</taxon>
        <taxon>Gammaproteobacteria</taxon>
        <taxon>Vibrionales</taxon>
        <taxon>Vibrionaceae</taxon>
        <taxon>Vibrio</taxon>
    </lineage>
</organism>
<dbReference type="PANTHER" id="PTHR43856">
    <property type="entry name" value="CARDIOLIPIN HYDROLASE"/>
    <property type="match status" value="1"/>
</dbReference>
<comment type="catalytic activity">
    <reaction evidence="1">
        <text>a 1,2-diacyl-sn-glycero-3-phosphocholine + H2O = a 1,2-diacyl-sn-glycero-3-phosphate + choline + H(+)</text>
        <dbReference type="Rhea" id="RHEA:14445"/>
        <dbReference type="ChEBI" id="CHEBI:15354"/>
        <dbReference type="ChEBI" id="CHEBI:15377"/>
        <dbReference type="ChEBI" id="CHEBI:15378"/>
        <dbReference type="ChEBI" id="CHEBI:57643"/>
        <dbReference type="ChEBI" id="CHEBI:58608"/>
        <dbReference type="EC" id="3.1.4.4"/>
    </reaction>
</comment>
<evidence type="ECO:0000256" key="4">
    <source>
        <dbReference type="ARBA" id="ARBA00022801"/>
    </source>
</evidence>
<dbReference type="OrthoDB" id="9762009at2"/>
<dbReference type="GO" id="GO:0004630">
    <property type="term" value="F:phospholipase D activity"/>
    <property type="evidence" value="ECO:0007669"/>
    <property type="project" value="UniProtKB-EC"/>
</dbReference>
<evidence type="ECO:0000256" key="5">
    <source>
        <dbReference type="ARBA" id="ARBA00022963"/>
    </source>
</evidence>
<dbReference type="GO" id="GO:0016891">
    <property type="term" value="F:RNA endonuclease activity producing 5'-phosphomonoesters, hydrolytic mechanism"/>
    <property type="evidence" value="ECO:0007669"/>
    <property type="project" value="TreeGrafter"/>
</dbReference>
<protein>
    <recommendedName>
        <fullName evidence="3">phospholipase D</fullName>
        <ecNumber evidence="3">3.1.4.4</ecNumber>
    </recommendedName>
</protein>
<comment type="caution">
    <text evidence="8">The sequence shown here is derived from an EMBL/GenBank/DDBJ whole genome shotgun (WGS) entry which is preliminary data.</text>
</comment>